<keyword evidence="2" id="KW-0808">Transferase</keyword>
<dbReference type="AlphaFoldDB" id="A0A813V0R6"/>
<evidence type="ECO:0000256" key="2">
    <source>
        <dbReference type="ARBA" id="ARBA00022679"/>
    </source>
</evidence>
<protein>
    <recommendedName>
        <fullName evidence="5">Thiolase N-terminal domain-containing protein</fullName>
    </recommendedName>
</protein>
<evidence type="ECO:0000256" key="3">
    <source>
        <dbReference type="ARBA" id="ARBA00023315"/>
    </source>
</evidence>
<organism evidence="6 7">
    <name type="scientific">Rotaria sordida</name>
    <dbReference type="NCBI Taxonomy" id="392033"/>
    <lineage>
        <taxon>Eukaryota</taxon>
        <taxon>Metazoa</taxon>
        <taxon>Spiralia</taxon>
        <taxon>Gnathifera</taxon>
        <taxon>Rotifera</taxon>
        <taxon>Eurotatoria</taxon>
        <taxon>Bdelloidea</taxon>
        <taxon>Philodinida</taxon>
        <taxon>Philodinidae</taxon>
        <taxon>Rotaria</taxon>
    </lineage>
</organism>
<proteinExistence type="inferred from homology"/>
<comment type="similarity">
    <text evidence="1">Belongs to the thiolase-like superfamily. Thiolase family.</text>
</comment>
<dbReference type="InterPro" id="IPR020616">
    <property type="entry name" value="Thiolase_N"/>
</dbReference>
<reference evidence="6" key="1">
    <citation type="submission" date="2021-02" db="EMBL/GenBank/DDBJ databases">
        <authorList>
            <person name="Nowell W R."/>
        </authorList>
    </citation>
    <scope>NUCLEOTIDE SEQUENCE</scope>
</reference>
<dbReference type="NCBIfam" id="TIGR01930">
    <property type="entry name" value="AcCoA-C-Actrans"/>
    <property type="match status" value="1"/>
</dbReference>
<dbReference type="CDD" id="cd00751">
    <property type="entry name" value="thiolase"/>
    <property type="match status" value="1"/>
</dbReference>
<sequence>MVFKRAIYIVAARRTPFGTYGGKLKDFTATHLQELASRAALKQANLSPELIDSTVVGNVMQSSSDAAYIARHAALRAGVPNHAPALTVNRLCGSGFQSIVSGGQEIELGDSNIVLCGGTENMSQAPYAVRNIRFGTKLGQDLKLEDTLWQGLTDEHIKTPMGITAENLAKKYNITRQDADQYALQSQQRWKKANDQGAFKDEIEPIKTKGKKGADEIFDTDEHPRPQSSIEQLSKLPAVFIKDKGTVSAGNASGICDGAAAVIICNEEALKKHNLKPLDRLVAYHVSGKISSSNCIELYITAIPSSCQDEKLLQSVFELLEQISYGLHLSIKNDDHQFFNWFKHILLNPFISLLASNKDFIEMRQTKRDLLKKLFRFLSSFYSHSIISSEFFTDKLFSNILTYVKQSNSHTFSKLTLITGATDVLHHITLKSKWFVIFNNEYLQQMADLLIAVIETFHEGRKEASSGFMAHAVIRASSQTLLNIILALKSTLSTSNRRQEMSLLQEWLETSRTSFDWLRNLWFYTDIEIRITSYALTGIFIADEFGRDILFSSQNKLEEAQLLAIILDENECSFVKEQVCNVLINLTYTLIDDEVKLATGNSIVTLPELISAINDCDFMQRIGSSVFSNLYPFVALDLDALRMNQTTSSPVSPLFLGNLCSFLFNLNILGINNDTMDLIKLLLSFLDVRPLESEINKNVTPHEYHLFLDNMFYMYTKIAQYLRLIFESNIDIINEIFNNENLIQIITLLAYFPENNYNRSENFWQTKINLAHLIIHILLQQSSSLHQLTNNTIVQFASELFSILTLPLQTMINGSISVAISIILQLLSLSIAQCTVDQEREIWKIFFDQTSNKNGIKIFNQLLLIYENRLNTESNDTLKLTVSNMIKSLLNISIIAKQEAIEKGFIESQIDHLKRIQTKLTLFSLQSDKCVSKDDILIDECIQVLSILNNLSFDCSSAKDILSSSGLIPFLHQLWCWAIVDVQLLNVLLLLLTTLTAKHRKGCVSVCSTILPSANSFVVQTSDQQRPLSNLLSYVVRLITKASLLSVANNNSPSKNQTIEMAFDVIQNCSLEIEGRSIMYKSNFFQICIDHFERVSRDINRYDRRFLDVIINISFFTDGQTSLLKSPEIFAIIIRLAQSSSSSILQRQALLILRNLAFSSTHKARIVAELKYIPTIMSHVVSKTSDIAYIGLTALWALIVDAQKGKVAVRSSNVLPALFDVKTQQRNKENLLCYHAVSNVIQLLTED</sequence>
<dbReference type="GO" id="GO:0003985">
    <property type="term" value="F:acetyl-CoA C-acetyltransferase activity"/>
    <property type="evidence" value="ECO:0007669"/>
    <property type="project" value="TreeGrafter"/>
</dbReference>
<dbReference type="InterPro" id="IPR002155">
    <property type="entry name" value="Thiolase"/>
</dbReference>
<dbReference type="Gene3D" id="3.40.47.10">
    <property type="match status" value="1"/>
</dbReference>
<evidence type="ECO:0000256" key="4">
    <source>
        <dbReference type="SAM" id="MobiDB-lite"/>
    </source>
</evidence>
<evidence type="ECO:0000313" key="7">
    <source>
        <dbReference type="Proteomes" id="UP000663889"/>
    </source>
</evidence>
<comment type="caution">
    <text evidence="6">The sequence shown here is derived from an EMBL/GenBank/DDBJ whole genome shotgun (WGS) entry which is preliminary data.</text>
</comment>
<dbReference type="GO" id="GO:0005739">
    <property type="term" value="C:mitochondrion"/>
    <property type="evidence" value="ECO:0007669"/>
    <property type="project" value="TreeGrafter"/>
</dbReference>
<dbReference type="PANTHER" id="PTHR18919">
    <property type="entry name" value="ACETYL-COA C-ACYLTRANSFERASE"/>
    <property type="match status" value="1"/>
</dbReference>
<evidence type="ECO:0000259" key="5">
    <source>
        <dbReference type="Pfam" id="PF00108"/>
    </source>
</evidence>
<dbReference type="Pfam" id="PF00108">
    <property type="entry name" value="Thiolase_N"/>
    <property type="match status" value="1"/>
</dbReference>
<dbReference type="PROSITE" id="PS00098">
    <property type="entry name" value="THIOLASE_1"/>
    <property type="match status" value="1"/>
</dbReference>
<dbReference type="InterPro" id="IPR016024">
    <property type="entry name" value="ARM-type_fold"/>
</dbReference>
<dbReference type="EMBL" id="CAJNOU010000049">
    <property type="protein sequence ID" value="CAF0833511.1"/>
    <property type="molecule type" value="Genomic_DNA"/>
</dbReference>
<feature type="compositionally biased region" description="Basic and acidic residues" evidence="4">
    <location>
        <begin position="210"/>
        <end position="225"/>
    </location>
</feature>
<dbReference type="InterPro" id="IPR011989">
    <property type="entry name" value="ARM-like"/>
</dbReference>
<evidence type="ECO:0000313" key="6">
    <source>
        <dbReference type="EMBL" id="CAF0833511.1"/>
    </source>
</evidence>
<feature type="region of interest" description="Disordered" evidence="4">
    <location>
        <begin position="210"/>
        <end position="229"/>
    </location>
</feature>
<name>A0A813V0R6_9BILA</name>
<dbReference type="PANTHER" id="PTHR18919:SF107">
    <property type="entry name" value="ACETYL-COA ACETYLTRANSFERASE, CYTOSOLIC"/>
    <property type="match status" value="1"/>
</dbReference>
<dbReference type="SUPFAM" id="SSF48371">
    <property type="entry name" value="ARM repeat"/>
    <property type="match status" value="1"/>
</dbReference>
<accession>A0A813V0R6</accession>
<dbReference type="InterPro" id="IPR016039">
    <property type="entry name" value="Thiolase-like"/>
</dbReference>
<dbReference type="GO" id="GO:0006635">
    <property type="term" value="P:fatty acid beta-oxidation"/>
    <property type="evidence" value="ECO:0007669"/>
    <property type="project" value="TreeGrafter"/>
</dbReference>
<gene>
    <name evidence="6" type="ORF">SEV965_LOCUS2242</name>
</gene>
<dbReference type="InterPro" id="IPR020615">
    <property type="entry name" value="Thiolase_acyl_enz_int_AS"/>
</dbReference>
<keyword evidence="3" id="KW-0012">Acyltransferase</keyword>
<dbReference type="Proteomes" id="UP000663889">
    <property type="component" value="Unassembled WGS sequence"/>
</dbReference>
<evidence type="ECO:0000256" key="1">
    <source>
        <dbReference type="ARBA" id="ARBA00010982"/>
    </source>
</evidence>
<feature type="domain" description="Thiolase N-terminal" evidence="5">
    <location>
        <begin position="7"/>
        <end position="268"/>
    </location>
</feature>
<dbReference type="Gene3D" id="1.25.10.10">
    <property type="entry name" value="Leucine-rich Repeat Variant"/>
    <property type="match status" value="1"/>
</dbReference>
<dbReference type="SUPFAM" id="SSF53901">
    <property type="entry name" value="Thiolase-like"/>
    <property type="match status" value="1"/>
</dbReference>